<keyword evidence="1 4" id="KW-0808">Transferase</keyword>
<proteinExistence type="predicted"/>
<organism evidence="4 5">
    <name type="scientific">Vibrio algicola</name>
    <dbReference type="NCBI Taxonomy" id="2662262"/>
    <lineage>
        <taxon>Bacteria</taxon>
        <taxon>Pseudomonadati</taxon>
        <taxon>Pseudomonadota</taxon>
        <taxon>Gammaproteobacteria</taxon>
        <taxon>Vibrionales</taxon>
        <taxon>Vibrionaceae</taxon>
        <taxon>Vibrio</taxon>
    </lineage>
</organism>
<gene>
    <name evidence="4" type="ORF">GFB47_02170</name>
</gene>
<dbReference type="Pfam" id="PF00583">
    <property type="entry name" value="Acetyltransf_1"/>
    <property type="match status" value="1"/>
</dbReference>
<evidence type="ECO:0000259" key="3">
    <source>
        <dbReference type="PROSITE" id="PS51186"/>
    </source>
</evidence>
<dbReference type="GO" id="GO:0016747">
    <property type="term" value="F:acyltransferase activity, transferring groups other than amino-acyl groups"/>
    <property type="evidence" value="ECO:0007669"/>
    <property type="project" value="InterPro"/>
</dbReference>
<evidence type="ECO:0000256" key="1">
    <source>
        <dbReference type="ARBA" id="ARBA00022679"/>
    </source>
</evidence>
<dbReference type="AlphaFoldDB" id="A0A5Q0TIH2"/>
<dbReference type="EMBL" id="CP045699">
    <property type="protein sequence ID" value="QGA65976.1"/>
    <property type="molecule type" value="Genomic_DNA"/>
</dbReference>
<dbReference type="InterPro" id="IPR016181">
    <property type="entry name" value="Acyl_CoA_acyltransferase"/>
</dbReference>
<evidence type="ECO:0000256" key="2">
    <source>
        <dbReference type="ARBA" id="ARBA00023315"/>
    </source>
</evidence>
<dbReference type="InterPro" id="IPR050832">
    <property type="entry name" value="Bact_Acetyltransf"/>
</dbReference>
<dbReference type="SUPFAM" id="SSF55729">
    <property type="entry name" value="Acyl-CoA N-acyltransferases (Nat)"/>
    <property type="match status" value="1"/>
</dbReference>
<dbReference type="PANTHER" id="PTHR43877">
    <property type="entry name" value="AMINOALKYLPHOSPHONATE N-ACETYLTRANSFERASE-RELATED-RELATED"/>
    <property type="match status" value="1"/>
</dbReference>
<dbReference type="CDD" id="cd04301">
    <property type="entry name" value="NAT_SF"/>
    <property type="match status" value="1"/>
</dbReference>
<name>A0A5Q0TIH2_9VIBR</name>
<dbReference type="Gene3D" id="3.40.630.30">
    <property type="match status" value="1"/>
</dbReference>
<sequence length="167" mass="18156">MIINMHSNFQIRPIQPTDNAAIAQVIRDVSAEHGLTADKGYSVADPTLDTLYDVYNVVNAQYWVLVDSHDTVVGGAGIAPLAGKPEVCELQKMYILPPARRLGLAQQLIALCSDKAKQLGYTQCYLESTAELNAALALYQKIGFEHLDAPWGNTGHGDCEVVMVKAL</sequence>
<feature type="domain" description="N-acetyltransferase" evidence="3">
    <location>
        <begin position="9"/>
        <end position="167"/>
    </location>
</feature>
<dbReference type="Proteomes" id="UP000348942">
    <property type="component" value="Chromosome 1"/>
</dbReference>
<protein>
    <submittedName>
        <fullName evidence="4">GNAT family N-acetyltransferase</fullName>
    </submittedName>
</protein>
<evidence type="ECO:0000313" key="4">
    <source>
        <dbReference type="EMBL" id="QGA65976.1"/>
    </source>
</evidence>
<dbReference type="PROSITE" id="PS51186">
    <property type="entry name" value="GNAT"/>
    <property type="match status" value="1"/>
</dbReference>
<evidence type="ECO:0000313" key="5">
    <source>
        <dbReference type="Proteomes" id="UP000348942"/>
    </source>
</evidence>
<dbReference type="InterPro" id="IPR000182">
    <property type="entry name" value="GNAT_dom"/>
</dbReference>
<accession>A0A5Q0TIH2</accession>
<keyword evidence="5" id="KW-1185">Reference proteome</keyword>
<reference evidence="4 5" key="1">
    <citation type="submission" date="2019-10" db="EMBL/GenBank/DDBJ databases">
        <title>Vibrio sp. nov., isolated from Coralline algae surface.</title>
        <authorList>
            <person name="Geng Y."/>
            <person name="Zhang X."/>
        </authorList>
    </citation>
    <scope>NUCLEOTIDE SEQUENCE [LARGE SCALE GENOMIC DNA]</scope>
    <source>
        <strain evidence="4 5">SM1977</strain>
    </source>
</reference>
<keyword evidence="2" id="KW-0012">Acyltransferase</keyword>